<dbReference type="AlphaFoldDB" id="A0AAV1ZEB5"/>
<dbReference type="SUPFAM" id="SSF50729">
    <property type="entry name" value="PH domain-like"/>
    <property type="match status" value="1"/>
</dbReference>
<feature type="region of interest" description="Disordered" evidence="6">
    <location>
        <begin position="809"/>
        <end position="834"/>
    </location>
</feature>
<dbReference type="GO" id="GO:0048731">
    <property type="term" value="P:system development"/>
    <property type="evidence" value="ECO:0007669"/>
    <property type="project" value="UniProtKB-ARBA"/>
</dbReference>
<dbReference type="InterPro" id="IPR019748">
    <property type="entry name" value="FERM_central"/>
</dbReference>
<keyword evidence="9" id="KW-1185">Reference proteome</keyword>
<dbReference type="SUPFAM" id="SSF54236">
    <property type="entry name" value="Ubiquitin-like"/>
    <property type="match status" value="1"/>
</dbReference>
<dbReference type="GO" id="GO:0005912">
    <property type="term" value="C:adherens junction"/>
    <property type="evidence" value="ECO:0007669"/>
    <property type="project" value="TreeGrafter"/>
</dbReference>
<sequence>MLPRGCCCCCKDENEMAPRERFADDGGSSFGCADFCGSRMSEGRQSQVVLLDERRLDILIKPKLYAGELLDMVASHFSLKEKEYFGLAYMDDTGHYNWLQLDRRVLEHEFPKRSAQTTLVLYFRIKYFVESITHLRDSSTVEAFYLQTQSLVYNGVIEVSSDKAFHLAALVLQATHGDYSSDTLAKQQLKKLPVLPTSTLVDHPSLTVCEERVLEKYRCLRGQSRGAAIVNYMRIVESLPTYGFHYYEVKDKSGIPWWLGISYKGICQYDLTDRKVPRKLFLWKQLENLYFRDRKFSIEVYDPKRVSASRKTFGPGNISVYVWFASSPSLTKCIWSMAISQHQFYLDRKHSKGAPSPSRNLSDIADELSHGSYSTETSSLGRSVSSLSLPALKLDSDSCDETLDTVEMFVALKARKEALEKALRKKCEELKKICLREGELTGSLPPEMPLSLGEQIPIIKKKVGAHAQDHALWRKKTKDEEELSRLELEYEIQTKIVNAAYKLLNDSSLKKNIRRQRKLSHQKAVAKMKEIEQKLAHFKKKEFLSDENVYHSSTERMIQTTSANLKDLSITFSPTENEKEGAKNSFNKMTSSTSSPVPLPSMLSSNSVPSSPSHPRHAQRTGLAAEKQPIILKPDLTLQGYTPSSVYQTQTTYRSQQYPTFSMRSPSTHSSASGSEYGGIYGDRDGALISLIAPYRNKFESTLDLDGSNLYSVPTQRTSQAFDTQDDILATVPVPPQDLGLVSRHNSLDRNRRHSFQKYRKYLENSGMFKDQMPQRFGSAQQSHAAYDNYAMYKGMFPYQEQQTNVPPYSFHHPHHYHHHRHQDMKSPNQECSEQDTNLYQKNLKLYAADAMQLGKQYRKSPTSPPDKLWPEAPDSKGRSQSLSPYSSGLLSPASGSERSWTEGRSSSQGVPTSVSADALKSHVDIVQYGHVQPYWEETKPYETADFYKYSTKHRKQHQAASQSLQAKLLAWKASQTGGMQPPPAMSPVLERSRTASPACSSSNNGQSVSADDDQKVPSDKPRQEGSSSQPAENKDQNVTSDAFHDEILDWFSKQEKGKKTTLV</sequence>
<dbReference type="Proteomes" id="UP001497382">
    <property type="component" value="Unassembled WGS sequence"/>
</dbReference>
<name>A0AAV1ZEB5_9ARAC</name>
<dbReference type="CDD" id="cd17103">
    <property type="entry name" value="FERM_F1_FRMD4"/>
    <property type="match status" value="1"/>
</dbReference>
<dbReference type="Gene3D" id="1.20.80.10">
    <property type="match status" value="1"/>
</dbReference>
<dbReference type="GO" id="GO:0005737">
    <property type="term" value="C:cytoplasm"/>
    <property type="evidence" value="ECO:0007669"/>
    <property type="project" value="UniProtKB-SubCell"/>
</dbReference>
<feature type="compositionally biased region" description="Polar residues" evidence="6">
    <location>
        <begin position="995"/>
        <end position="1010"/>
    </location>
</feature>
<organism evidence="8 9">
    <name type="scientific">Larinioides sclopetarius</name>
    <dbReference type="NCBI Taxonomy" id="280406"/>
    <lineage>
        <taxon>Eukaryota</taxon>
        <taxon>Metazoa</taxon>
        <taxon>Ecdysozoa</taxon>
        <taxon>Arthropoda</taxon>
        <taxon>Chelicerata</taxon>
        <taxon>Arachnida</taxon>
        <taxon>Araneae</taxon>
        <taxon>Araneomorphae</taxon>
        <taxon>Entelegynae</taxon>
        <taxon>Araneoidea</taxon>
        <taxon>Araneidae</taxon>
        <taxon>Larinioides</taxon>
    </lineage>
</organism>
<evidence type="ECO:0000259" key="7">
    <source>
        <dbReference type="PROSITE" id="PS50057"/>
    </source>
</evidence>
<feature type="compositionally biased region" description="Low complexity" evidence="6">
    <location>
        <begin position="880"/>
        <end position="897"/>
    </location>
</feature>
<dbReference type="InterPro" id="IPR018979">
    <property type="entry name" value="FERM_N"/>
</dbReference>
<feature type="region of interest" description="Disordered" evidence="6">
    <location>
        <begin position="976"/>
        <end position="1042"/>
    </location>
</feature>
<comment type="subcellular location">
    <subcellularLocation>
        <location evidence="1">Cell junction</location>
    </subcellularLocation>
    <subcellularLocation>
        <location evidence="2">Cytoplasm</location>
    </subcellularLocation>
</comment>
<dbReference type="InterPro" id="IPR014352">
    <property type="entry name" value="FERM/acyl-CoA-bd_prot_sf"/>
</dbReference>
<dbReference type="InterPro" id="IPR000299">
    <property type="entry name" value="FERM_domain"/>
</dbReference>
<dbReference type="GO" id="GO:0009887">
    <property type="term" value="P:animal organ morphogenesis"/>
    <property type="evidence" value="ECO:0007669"/>
    <property type="project" value="UniProtKB-ARBA"/>
</dbReference>
<dbReference type="Gene3D" id="3.10.20.90">
    <property type="entry name" value="Phosphatidylinositol 3-kinase Catalytic Subunit, Chain A, domain 1"/>
    <property type="match status" value="1"/>
</dbReference>
<dbReference type="GO" id="GO:0090162">
    <property type="term" value="P:establishment of epithelial cell polarity"/>
    <property type="evidence" value="ECO:0007669"/>
    <property type="project" value="InterPro"/>
</dbReference>
<dbReference type="InterPro" id="IPR021774">
    <property type="entry name" value="CUPID"/>
</dbReference>
<gene>
    <name evidence="8" type="ORF">LARSCL_LOCUS4728</name>
</gene>
<evidence type="ECO:0000256" key="3">
    <source>
        <dbReference type="ARBA" id="ARBA00022490"/>
    </source>
</evidence>
<evidence type="ECO:0000256" key="1">
    <source>
        <dbReference type="ARBA" id="ARBA00004282"/>
    </source>
</evidence>
<keyword evidence="3" id="KW-0963">Cytoplasm</keyword>
<dbReference type="PANTHER" id="PTHR46079:SF2">
    <property type="entry name" value="FERM DOMAIN-CONTAINING PROTEIN"/>
    <property type="match status" value="1"/>
</dbReference>
<dbReference type="Gene3D" id="2.30.29.30">
    <property type="entry name" value="Pleckstrin-homology domain (PH domain)/Phosphotyrosine-binding domain (PTB)"/>
    <property type="match status" value="1"/>
</dbReference>
<dbReference type="SUPFAM" id="SSF47031">
    <property type="entry name" value="Second domain of FERM"/>
    <property type="match status" value="1"/>
</dbReference>
<dbReference type="InterPro" id="IPR047176">
    <property type="entry name" value="FRMD4A/B"/>
</dbReference>
<dbReference type="InterPro" id="IPR041785">
    <property type="entry name" value="FRMD4A/B_FERM_C"/>
</dbReference>
<feature type="compositionally biased region" description="Low complexity" evidence="6">
    <location>
        <begin position="589"/>
        <end position="613"/>
    </location>
</feature>
<dbReference type="InterPro" id="IPR018980">
    <property type="entry name" value="FERM_PH-like_C"/>
</dbReference>
<feature type="region of interest" description="Disordered" evidence="6">
    <location>
        <begin position="857"/>
        <end position="914"/>
    </location>
</feature>
<evidence type="ECO:0000313" key="8">
    <source>
        <dbReference type="EMBL" id="CAL1269434.1"/>
    </source>
</evidence>
<dbReference type="InterPro" id="IPR011993">
    <property type="entry name" value="PH-like_dom_sf"/>
</dbReference>
<dbReference type="EMBL" id="CAXIEN010000040">
    <property type="protein sequence ID" value="CAL1269434.1"/>
    <property type="molecule type" value="Genomic_DNA"/>
</dbReference>
<dbReference type="FunFam" id="3.10.20.90:FF:000019">
    <property type="entry name" value="FERM domain containing 4A"/>
    <property type="match status" value="1"/>
</dbReference>
<dbReference type="InterPro" id="IPR029071">
    <property type="entry name" value="Ubiquitin-like_domsf"/>
</dbReference>
<dbReference type="CDD" id="cd13191">
    <property type="entry name" value="FERM_C_FRMD4A_FRMD4B"/>
    <property type="match status" value="1"/>
</dbReference>
<protein>
    <recommendedName>
        <fullName evidence="7">FERM domain-containing protein</fullName>
    </recommendedName>
</protein>
<dbReference type="PRINTS" id="PR00935">
    <property type="entry name" value="BAND41"/>
</dbReference>
<dbReference type="GO" id="GO:0071944">
    <property type="term" value="C:cell periphery"/>
    <property type="evidence" value="ECO:0007669"/>
    <property type="project" value="UniProtKB-ARBA"/>
</dbReference>
<feature type="compositionally biased region" description="Polar residues" evidence="6">
    <location>
        <begin position="1025"/>
        <end position="1041"/>
    </location>
</feature>
<dbReference type="CDD" id="cd14473">
    <property type="entry name" value="FERM_B-lobe"/>
    <property type="match status" value="1"/>
</dbReference>
<feature type="region of interest" description="Disordered" evidence="6">
    <location>
        <begin position="570"/>
        <end position="629"/>
    </location>
</feature>
<keyword evidence="4" id="KW-0965">Cell junction</keyword>
<dbReference type="PROSITE" id="PS50057">
    <property type="entry name" value="FERM_3"/>
    <property type="match status" value="1"/>
</dbReference>
<dbReference type="GO" id="GO:0005923">
    <property type="term" value="C:bicellular tight junction"/>
    <property type="evidence" value="ECO:0007669"/>
    <property type="project" value="TreeGrafter"/>
</dbReference>
<evidence type="ECO:0000256" key="5">
    <source>
        <dbReference type="ARBA" id="ARBA00023054"/>
    </source>
</evidence>
<dbReference type="Pfam" id="PF11819">
    <property type="entry name" value="CUPID"/>
    <property type="match status" value="1"/>
</dbReference>
<reference evidence="8 9" key="1">
    <citation type="submission" date="2024-04" db="EMBL/GenBank/DDBJ databases">
        <authorList>
            <person name="Rising A."/>
            <person name="Reimegard J."/>
            <person name="Sonavane S."/>
            <person name="Akerstrom W."/>
            <person name="Nylinder S."/>
            <person name="Hedman E."/>
            <person name="Kallberg Y."/>
        </authorList>
    </citation>
    <scope>NUCLEOTIDE SEQUENCE [LARGE SCALE GENOMIC DNA]</scope>
</reference>
<dbReference type="Pfam" id="PF09380">
    <property type="entry name" value="FERM_C"/>
    <property type="match status" value="1"/>
</dbReference>
<dbReference type="Pfam" id="PF09379">
    <property type="entry name" value="FERM_N"/>
    <property type="match status" value="1"/>
</dbReference>
<feature type="compositionally biased region" description="Basic and acidic residues" evidence="6">
    <location>
        <begin position="1013"/>
        <end position="1024"/>
    </location>
</feature>
<dbReference type="InterPro" id="IPR035963">
    <property type="entry name" value="FERM_2"/>
</dbReference>
<dbReference type="PANTHER" id="PTHR46079">
    <property type="entry name" value="FERM DOMAIN-CONTAINING PROTEIN 4"/>
    <property type="match status" value="1"/>
</dbReference>
<proteinExistence type="predicted"/>
<dbReference type="SMART" id="SM00295">
    <property type="entry name" value="B41"/>
    <property type="match status" value="1"/>
</dbReference>
<accession>A0AAV1ZEB5</accession>
<feature type="compositionally biased region" description="Basic residues" evidence="6">
    <location>
        <begin position="812"/>
        <end position="823"/>
    </location>
</feature>
<keyword evidence="5" id="KW-0175">Coiled coil</keyword>
<dbReference type="InterPro" id="IPR019749">
    <property type="entry name" value="Band_41_domain"/>
</dbReference>
<dbReference type="Pfam" id="PF00373">
    <property type="entry name" value="FERM_M"/>
    <property type="match status" value="1"/>
</dbReference>
<evidence type="ECO:0000256" key="2">
    <source>
        <dbReference type="ARBA" id="ARBA00004496"/>
    </source>
</evidence>
<feature type="domain" description="FERM" evidence="7">
    <location>
        <begin position="44"/>
        <end position="349"/>
    </location>
</feature>
<evidence type="ECO:0000313" key="9">
    <source>
        <dbReference type="Proteomes" id="UP001497382"/>
    </source>
</evidence>
<evidence type="ECO:0000256" key="6">
    <source>
        <dbReference type="SAM" id="MobiDB-lite"/>
    </source>
</evidence>
<evidence type="ECO:0000256" key="4">
    <source>
        <dbReference type="ARBA" id="ARBA00022949"/>
    </source>
</evidence>
<comment type="caution">
    <text evidence="8">The sequence shown here is derived from an EMBL/GenBank/DDBJ whole genome shotgun (WGS) entry which is preliminary data.</text>
</comment>
<dbReference type="SMART" id="SM01196">
    <property type="entry name" value="FERM_C"/>
    <property type="match status" value="1"/>
</dbReference>
<feature type="compositionally biased region" description="Polar residues" evidence="6">
    <location>
        <begin position="903"/>
        <end position="914"/>
    </location>
</feature>